<accession>A0AAU6U879</accession>
<dbReference type="Pfam" id="PF07728">
    <property type="entry name" value="AAA_5"/>
    <property type="match status" value="1"/>
</dbReference>
<dbReference type="SUPFAM" id="SSF52540">
    <property type="entry name" value="P-loop containing nucleoside triphosphate hydrolases"/>
    <property type="match status" value="1"/>
</dbReference>
<gene>
    <name evidence="2" type="ORF">MRM75_03965</name>
</gene>
<dbReference type="InterPro" id="IPR052934">
    <property type="entry name" value="Methyl-DNA_Rec/Restrict_Enz"/>
</dbReference>
<dbReference type="Gene3D" id="3.40.50.300">
    <property type="entry name" value="P-loop containing nucleotide triphosphate hydrolases"/>
    <property type="match status" value="1"/>
</dbReference>
<dbReference type="GO" id="GO:0005524">
    <property type="term" value="F:ATP binding"/>
    <property type="evidence" value="ECO:0007669"/>
    <property type="project" value="InterPro"/>
</dbReference>
<proteinExistence type="predicted"/>
<dbReference type="EMBL" id="CP095353">
    <property type="protein sequence ID" value="XAG70161.1"/>
    <property type="molecule type" value="Genomic_DNA"/>
</dbReference>
<feature type="domain" description="AAA+ ATPase" evidence="1">
    <location>
        <begin position="278"/>
        <end position="463"/>
    </location>
</feature>
<dbReference type="PANTHER" id="PTHR37291:SF1">
    <property type="entry name" value="TYPE IV METHYL-DIRECTED RESTRICTION ENZYME ECOKMCRB SUBUNIT"/>
    <property type="match status" value="1"/>
</dbReference>
<reference evidence="2" key="1">
    <citation type="submission" date="2022-03" db="EMBL/GenBank/DDBJ databases">
        <title>Sea Food Isolates.</title>
        <authorList>
            <person name="Li c."/>
        </authorList>
    </citation>
    <scope>NUCLEOTIDE SEQUENCE</scope>
    <source>
        <strain evidence="2">19CA06SA08-2</strain>
    </source>
</reference>
<dbReference type="InterPro" id="IPR003593">
    <property type="entry name" value="AAA+_ATPase"/>
</dbReference>
<dbReference type="InterPro" id="IPR027417">
    <property type="entry name" value="P-loop_NTPase"/>
</dbReference>
<evidence type="ECO:0000313" key="2">
    <source>
        <dbReference type="EMBL" id="XAG70161.1"/>
    </source>
</evidence>
<sequence length="598" mass="68325">MARYTEHDSSQILQTAKTFFSKCLLQNGSLLSEAGTLWTTDVLQRLHNAFVAAPDEGDRQFTDKFRDQIKPQGQDVIRLAAELLCVYFLFPSNVGGARKRELINEVLSWCGDSLPDSHPVSRAFATGIGSGGQGYNTRRPFELTYLINLVLAWKALPIEEREQIANDPWLFQSFADSLEEADSRQLRHMLLYLFYPDHFERIASNGHKRRIVKAFGDLVDEPGEDDNLDQRIYAIRSKLETLLPGKKLDFYWPPLVQAWFDNSDETQTGGTTLELIEHKKQIVLYGPPGTGKTYTAKKLAETIIRSAALRQWKPARYFQSEMEIQKALTANIHRLQLHPAYSYEDFIRALHLTAHGGTEYRLGYLPHLIEEINQCPVDQRLPHVLILDEMNRTDLSRLLGECFSLLEDREQSIDLPGRTLEGKALTLSLPTDLFVIGTMNLIDQSIEQIDFALRRRFLWQACPFSADALMRAAESKWNALSSRVEWERIAGDFQRLADAASVLNQRIHDSPLLGAQYEIGHTYLLDVVTFLHNSLQHKTRPQNFLWTRKGNALEPVEQVWKFSLRPLLEQYLAGLDAKARNAELDQLEKVMLTSSVKV</sequence>
<dbReference type="GO" id="GO:0016887">
    <property type="term" value="F:ATP hydrolysis activity"/>
    <property type="evidence" value="ECO:0007669"/>
    <property type="project" value="InterPro"/>
</dbReference>
<dbReference type="InterPro" id="IPR011704">
    <property type="entry name" value="ATPase_dyneun-rel_AAA"/>
</dbReference>
<protein>
    <submittedName>
        <fullName evidence="2">AAA family ATPase</fullName>
    </submittedName>
</protein>
<dbReference type="PANTHER" id="PTHR37291">
    <property type="entry name" value="5-METHYLCYTOSINE-SPECIFIC RESTRICTION ENZYME B"/>
    <property type="match status" value="1"/>
</dbReference>
<evidence type="ECO:0000259" key="1">
    <source>
        <dbReference type="SMART" id="SM00382"/>
    </source>
</evidence>
<dbReference type="AlphaFoldDB" id="A0AAU6U879"/>
<organism evidence="2">
    <name type="scientific">bacterium 19CA06SA08-2</name>
    <dbReference type="NCBI Taxonomy" id="2920658"/>
    <lineage>
        <taxon>Bacteria</taxon>
    </lineage>
</organism>
<dbReference type="SMART" id="SM00382">
    <property type="entry name" value="AAA"/>
    <property type="match status" value="1"/>
</dbReference>
<name>A0AAU6U879_UNCXX</name>